<protein>
    <submittedName>
        <fullName evidence="1">Uncharacterized protein</fullName>
    </submittedName>
</protein>
<dbReference type="RefSeq" id="WP_338890543.1">
    <property type="nucleotide sequence ID" value="NZ_CP147846.1"/>
</dbReference>
<gene>
    <name evidence="1" type="ORF">WDS16_03555</name>
</gene>
<proteinExistence type="predicted"/>
<evidence type="ECO:0000313" key="2">
    <source>
        <dbReference type="Proteomes" id="UP001432000"/>
    </source>
</evidence>
<organism evidence="1 2">
    <name type="scientific">Rhodococcus sovatensis</name>
    <dbReference type="NCBI Taxonomy" id="1805840"/>
    <lineage>
        <taxon>Bacteria</taxon>
        <taxon>Bacillati</taxon>
        <taxon>Actinomycetota</taxon>
        <taxon>Actinomycetes</taxon>
        <taxon>Mycobacteriales</taxon>
        <taxon>Nocardiaceae</taxon>
        <taxon>Rhodococcus</taxon>
    </lineage>
</organism>
<dbReference type="EMBL" id="CP147846">
    <property type="protein sequence ID" value="WXG69644.1"/>
    <property type="molecule type" value="Genomic_DNA"/>
</dbReference>
<dbReference type="Proteomes" id="UP001432000">
    <property type="component" value="Chromosome"/>
</dbReference>
<accession>A0ABZ2PKT2</accession>
<sequence length="256" mass="28380">MTVAPDDPALHNAVERLPWFHTSTHPDWPAEHFDPEAALSAATKEMFEQHGLSVASWAESQRAKALHIGTYEAAVHNMLRRIGAQGDRGKQFYLYRIRLKAEIAVRDSWIADPGGLMGDVPLIDVCPPGVHAVRYRNDHEDPGGLSLALGRSAIDSTQRIEIPAATDHECDHLWVHTAVAELKDVTPTRRAKTHNLVDSLAQQLPVNLRGHFLTAVAFDENQDTEEWASYTKGLVNMVTAPEIILAALDQQPIRCL</sequence>
<evidence type="ECO:0000313" key="1">
    <source>
        <dbReference type="EMBL" id="WXG69644.1"/>
    </source>
</evidence>
<keyword evidence="2" id="KW-1185">Reference proteome</keyword>
<reference evidence="1 2" key="1">
    <citation type="submission" date="2024-03" db="EMBL/GenBank/DDBJ databases">
        <title>Natural products discovery in diverse microorganisms through a two-stage MS feature dereplication strategy.</title>
        <authorList>
            <person name="Zhang R."/>
        </authorList>
    </citation>
    <scope>NUCLEOTIDE SEQUENCE [LARGE SCALE GENOMIC DNA]</scope>
    <source>
        <strain evidence="1 2">18930</strain>
    </source>
</reference>
<name>A0ABZ2PKT2_9NOCA</name>